<keyword evidence="2" id="KW-0548">Nucleotidyltransferase</keyword>
<accession>A0A699HSF6</accession>
<comment type="caution">
    <text evidence="2">The sequence shown here is derived from an EMBL/GenBank/DDBJ whole genome shotgun (WGS) entry which is preliminary data.</text>
</comment>
<sequence>MADNRTMKEMLQAPTEGYGDAIVVPAILAENFVIVTGLLSLIQANQFQGFESNNPHDHIRSFNMIAWTLKFRDVPNDAIKLMLFPYSLEGADKIYTDARIDKLTDTISTLVETFNKKMTTPATVKAVEETCVICGGAHPYYDCIATDSNISSVCATTDALLLMPKFASTIKSLFTNKDKLFELAKIPLNENCSSMLLKKLPEKLGDPGRSFLRTGRALIDVYGEEIILRVNDEAVTFNLNQTTRYSSTYDDLSVNRIDNIDVASEEYAQEILGFSSNSLDGNPTSTFKPILSNSSPSLTPFEGSDFILEEIDAYLIDESISSEIDHADCDPEGDICLIENLLNDDPF</sequence>
<keyword evidence="1" id="KW-0472">Membrane</keyword>
<protein>
    <submittedName>
        <fullName evidence="2">Reverse transcriptase domain-containing protein</fullName>
    </submittedName>
</protein>
<evidence type="ECO:0000313" key="2">
    <source>
        <dbReference type="EMBL" id="GEY68512.1"/>
    </source>
</evidence>
<dbReference type="GO" id="GO:0003964">
    <property type="term" value="F:RNA-directed DNA polymerase activity"/>
    <property type="evidence" value="ECO:0007669"/>
    <property type="project" value="UniProtKB-KW"/>
</dbReference>
<keyword evidence="2" id="KW-0808">Transferase</keyword>
<gene>
    <name evidence="2" type="ORF">Tci_440486</name>
</gene>
<organism evidence="2">
    <name type="scientific">Tanacetum cinerariifolium</name>
    <name type="common">Dalmatian daisy</name>
    <name type="synonym">Chrysanthemum cinerariifolium</name>
    <dbReference type="NCBI Taxonomy" id="118510"/>
    <lineage>
        <taxon>Eukaryota</taxon>
        <taxon>Viridiplantae</taxon>
        <taxon>Streptophyta</taxon>
        <taxon>Embryophyta</taxon>
        <taxon>Tracheophyta</taxon>
        <taxon>Spermatophyta</taxon>
        <taxon>Magnoliopsida</taxon>
        <taxon>eudicotyledons</taxon>
        <taxon>Gunneridae</taxon>
        <taxon>Pentapetalae</taxon>
        <taxon>asterids</taxon>
        <taxon>campanulids</taxon>
        <taxon>Asterales</taxon>
        <taxon>Asteraceae</taxon>
        <taxon>Asteroideae</taxon>
        <taxon>Anthemideae</taxon>
        <taxon>Anthemidinae</taxon>
        <taxon>Tanacetum</taxon>
    </lineage>
</organism>
<keyword evidence="2" id="KW-0695">RNA-directed DNA polymerase</keyword>
<keyword evidence="1" id="KW-0812">Transmembrane</keyword>
<evidence type="ECO:0000256" key="1">
    <source>
        <dbReference type="SAM" id="Phobius"/>
    </source>
</evidence>
<feature type="transmembrane region" description="Helical" evidence="1">
    <location>
        <begin position="21"/>
        <end position="42"/>
    </location>
</feature>
<name>A0A699HSF6_TANCI</name>
<dbReference type="EMBL" id="BKCJ010200088">
    <property type="protein sequence ID" value="GEY68512.1"/>
    <property type="molecule type" value="Genomic_DNA"/>
</dbReference>
<keyword evidence="1" id="KW-1133">Transmembrane helix</keyword>
<proteinExistence type="predicted"/>
<dbReference type="AlphaFoldDB" id="A0A699HSF6"/>
<reference evidence="2" key="1">
    <citation type="journal article" date="2019" name="Sci. Rep.">
        <title>Draft genome of Tanacetum cinerariifolium, the natural source of mosquito coil.</title>
        <authorList>
            <person name="Yamashiro T."/>
            <person name="Shiraishi A."/>
            <person name="Satake H."/>
            <person name="Nakayama K."/>
        </authorList>
    </citation>
    <scope>NUCLEOTIDE SEQUENCE</scope>
</reference>